<dbReference type="AlphaFoldDB" id="A0A2W0C4L5"/>
<protein>
    <submittedName>
        <fullName evidence="1">Uncharacterized protein</fullName>
    </submittedName>
</protein>
<reference evidence="1 2" key="1">
    <citation type="submission" date="2018-01" db="EMBL/GenBank/DDBJ databases">
        <title>Genome sequence of the PGP bacterium Paenibacillus illinoisensis E3.</title>
        <authorList>
            <person name="Rolli E."/>
            <person name="Marasco R."/>
            <person name="Bessem C."/>
            <person name="Michoud G."/>
            <person name="Gaiarsa S."/>
            <person name="Borin S."/>
            <person name="Daffonchio D."/>
        </authorList>
    </citation>
    <scope>NUCLEOTIDE SEQUENCE [LARGE SCALE GENOMIC DNA]</scope>
    <source>
        <strain evidence="1 2">E3</strain>
    </source>
</reference>
<gene>
    <name evidence="1" type="ORF">PIL02S_04859</name>
</gene>
<dbReference type="EMBL" id="PRLG01000023">
    <property type="protein sequence ID" value="PYY27126.1"/>
    <property type="molecule type" value="Genomic_DNA"/>
</dbReference>
<accession>A0A2W0C4L5</accession>
<name>A0A2W0C4L5_9BACL</name>
<sequence>MNLYKFELTVNGFTLRVHFSPTEESGLKWCKRMASQFQRNVANLEIKVTIHKKEDQKYAWEYHGKPYLYHRTLRKKPLTKKNNLTESSAAM</sequence>
<evidence type="ECO:0000313" key="2">
    <source>
        <dbReference type="Proteomes" id="UP000247459"/>
    </source>
</evidence>
<evidence type="ECO:0000313" key="1">
    <source>
        <dbReference type="EMBL" id="PYY27126.1"/>
    </source>
</evidence>
<dbReference type="Proteomes" id="UP000247459">
    <property type="component" value="Unassembled WGS sequence"/>
</dbReference>
<proteinExistence type="predicted"/>
<organism evidence="1 2">
    <name type="scientific">Paenibacillus illinoisensis</name>
    <dbReference type="NCBI Taxonomy" id="59845"/>
    <lineage>
        <taxon>Bacteria</taxon>
        <taxon>Bacillati</taxon>
        <taxon>Bacillota</taxon>
        <taxon>Bacilli</taxon>
        <taxon>Bacillales</taxon>
        <taxon>Paenibacillaceae</taxon>
        <taxon>Paenibacillus</taxon>
    </lineage>
</organism>
<comment type="caution">
    <text evidence="1">The sequence shown here is derived from an EMBL/GenBank/DDBJ whole genome shotgun (WGS) entry which is preliminary data.</text>
</comment>